<protein>
    <submittedName>
        <fullName evidence="1">Uncharacterized protein</fullName>
    </submittedName>
</protein>
<accession>A0A085N6P1</accession>
<name>A0A085N6P1_9BILA</name>
<sequence length="65" mass="7673">MHKLVERHFSGLKHVTAIMAAMASNKKKIILERNYWNCLSPKQRAEQVKQRTNVSELLTRFFTSR</sequence>
<dbReference type="AlphaFoldDB" id="A0A085N6P1"/>
<evidence type="ECO:0000313" key="1">
    <source>
        <dbReference type="EMBL" id="KFD65137.1"/>
    </source>
</evidence>
<dbReference type="EMBL" id="KL367544">
    <property type="protein sequence ID" value="KFD65137.1"/>
    <property type="molecule type" value="Genomic_DNA"/>
</dbReference>
<reference evidence="1" key="1">
    <citation type="journal article" date="2014" name="Nat. Genet.">
        <title>Genome and transcriptome of the porcine whipworm Trichuris suis.</title>
        <authorList>
            <person name="Jex A.R."/>
            <person name="Nejsum P."/>
            <person name="Schwarz E.M."/>
            <person name="Hu L."/>
            <person name="Young N.D."/>
            <person name="Hall R.S."/>
            <person name="Korhonen P.K."/>
            <person name="Liao S."/>
            <person name="Thamsborg S."/>
            <person name="Xia J."/>
            <person name="Xu P."/>
            <person name="Wang S."/>
            <person name="Scheerlinck J.P."/>
            <person name="Hofmann A."/>
            <person name="Sternberg P.W."/>
            <person name="Wang J."/>
            <person name="Gasser R.B."/>
        </authorList>
    </citation>
    <scope>NUCLEOTIDE SEQUENCE [LARGE SCALE GENOMIC DNA]</scope>
    <source>
        <strain evidence="1">DCEP-RM93F</strain>
    </source>
</reference>
<organism evidence="1">
    <name type="scientific">Trichuris suis</name>
    <name type="common">pig whipworm</name>
    <dbReference type="NCBI Taxonomy" id="68888"/>
    <lineage>
        <taxon>Eukaryota</taxon>
        <taxon>Metazoa</taxon>
        <taxon>Ecdysozoa</taxon>
        <taxon>Nematoda</taxon>
        <taxon>Enoplea</taxon>
        <taxon>Dorylaimia</taxon>
        <taxon>Trichinellida</taxon>
        <taxon>Trichuridae</taxon>
        <taxon>Trichuris</taxon>
    </lineage>
</organism>
<gene>
    <name evidence="1" type="ORF">M514_22717</name>
</gene>
<dbReference type="Proteomes" id="UP000030758">
    <property type="component" value="Unassembled WGS sequence"/>
</dbReference>
<proteinExistence type="predicted"/>